<keyword evidence="2" id="KW-1185">Reference proteome</keyword>
<dbReference type="RefSeq" id="WP_165231913.1">
    <property type="nucleotide sequence ID" value="NZ_JAAKZV010000010.1"/>
</dbReference>
<feature type="non-terminal residue" evidence="1">
    <location>
        <position position="74"/>
    </location>
</feature>
<organism evidence="1 2">
    <name type="scientific">Streptomyces coryli</name>
    <dbReference type="NCBI Taxonomy" id="1128680"/>
    <lineage>
        <taxon>Bacteria</taxon>
        <taxon>Bacillati</taxon>
        <taxon>Actinomycetota</taxon>
        <taxon>Actinomycetes</taxon>
        <taxon>Kitasatosporales</taxon>
        <taxon>Streptomycetaceae</taxon>
        <taxon>Streptomyces</taxon>
    </lineage>
</organism>
<dbReference type="AlphaFoldDB" id="A0A6G4TSZ0"/>
<reference evidence="1 2" key="1">
    <citation type="submission" date="2020-02" db="EMBL/GenBank/DDBJ databases">
        <title>Whole-genome analyses of novel actinobacteria.</title>
        <authorList>
            <person name="Sahin N."/>
        </authorList>
    </citation>
    <scope>NUCLEOTIDE SEQUENCE [LARGE SCALE GENOMIC DNA]</scope>
    <source>
        <strain evidence="1 2">A7024</strain>
    </source>
</reference>
<evidence type="ECO:0000313" key="2">
    <source>
        <dbReference type="Proteomes" id="UP000481583"/>
    </source>
</evidence>
<evidence type="ECO:0000313" key="1">
    <source>
        <dbReference type="EMBL" id="NGN63139.1"/>
    </source>
</evidence>
<proteinExistence type="predicted"/>
<dbReference type="EMBL" id="JAAKZV010000010">
    <property type="protein sequence ID" value="NGN63139.1"/>
    <property type="molecule type" value="Genomic_DNA"/>
</dbReference>
<sequence>MARTTNRRPAPAQLLEGAGRVTLERIGGGAGPDWGAYALLYTTRPLPGGLEAVIAAAPPEQLNPAWGLDRPRPY</sequence>
<protein>
    <submittedName>
        <fullName evidence="1">Uncharacterized protein</fullName>
    </submittedName>
</protein>
<gene>
    <name evidence="1" type="ORF">G5C51_04355</name>
</gene>
<comment type="caution">
    <text evidence="1">The sequence shown here is derived from an EMBL/GenBank/DDBJ whole genome shotgun (WGS) entry which is preliminary data.</text>
</comment>
<name>A0A6G4TSZ0_9ACTN</name>
<accession>A0A6G4TSZ0</accession>
<dbReference type="Proteomes" id="UP000481583">
    <property type="component" value="Unassembled WGS sequence"/>
</dbReference>